<dbReference type="Proteomes" id="UP000001460">
    <property type="component" value="Unassembled WGS sequence"/>
</dbReference>
<dbReference type="PROSITE" id="PS50235">
    <property type="entry name" value="USP_3"/>
    <property type="match status" value="1"/>
</dbReference>
<dbReference type="EC" id="3.1.2.15" evidence="3"/>
<dbReference type="CDD" id="cd02659">
    <property type="entry name" value="peptidase_C19C"/>
    <property type="match status" value="1"/>
</dbReference>
<dbReference type="InterPro" id="IPR038765">
    <property type="entry name" value="Papain-like_cys_pep_sf"/>
</dbReference>
<dbReference type="eggNOG" id="KOG1863">
    <property type="taxonomic scope" value="Eukaryota"/>
</dbReference>
<dbReference type="PANTHER" id="PTHR24006:SF644">
    <property type="entry name" value="UBIQUITIN CARBOXYL-TERMINAL HYDROLASE 7"/>
    <property type="match status" value="1"/>
</dbReference>
<reference evidence="3" key="1">
    <citation type="submission" date="2008-06" db="EMBL/GenBank/DDBJ databases">
        <authorList>
            <person name="Lorenzi H."/>
            <person name="Inman J."/>
            <person name="Miller J."/>
            <person name="Schobel S."/>
            <person name="Amedeo P."/>
            <person name="Caler E.V."/>
            <person name="da Silva J."/>
        </authorList>
    </citation>
    <scope>NUCLEOTIDE SEQUENCE [LARGE SCALE GENOMIC DNA]</scope>
    <source>
        <strain evidence="3">RN66</strain>
    </source>
</reference>
<dbReference type="GO" id="GO:0005829">
    <property type="term" value="C:cytosol"/>
    <property type="evidence" value="ECO:0007669"/>
    <property type="project" value="TreeGrafter"/>
</dbReference>
<dbReference type="InterPro" id="IPR008974">
    <property type="entry name" value="TRAF-like"/>
</dbReference>
<feature type="region of interest" description="Disordered" evidence="1">
    <location>
        <begin position="265"/>
        <end position="311"/>
    </location>
</feature>
<dbReference type="Gene3D" id="2.60.210.10">
    <property type="entry name" value="Apoptosis, Tumor Necrosis Factor Receptor Associated Protein 2, Chain A"/>
    <property type="match status" value="1"/>
</dbReference>
<dbReference type="RefSeq" id="XP_002139889.1">
    <property type="nucleotide sequence ID" value="XM_002139853.1"/>
</dbReference>
<dbReference type="GeneID" id="6995146"/>
<dbReference type="OMA" id="DISHNTR"/>
<feature type="domain" description="USP" evidence="2">
    <location>
        <begin position="227"/>
        <end position="663"/>
    </location>
</feature>
<dbReference type="SUPFAM" id="SSF54001">
    <property type="entry name" value="Cysteine proteinases"/>
    <property type="match status" value="1"/>
</dbReference>
<name>B6AAY8_CRYMR</name>
<organism evidence="3 4">
    <name type="scientific">Cryptosporidium muris (strain RN66)</name>
    <dbReference type="NCBI Taxonomy" id="441375"/>
    <lineage>
        <taxon>Eukaryota</taxon>
        <taxon>Sar</taxon>
        <taxon>Alveolata</taxon>
        <taxon>Apicomplexa</taxon>
        <taxon>Conoidasida</taxon>
        <taxon>Coccidia</taxon>
        <taxon>Eucoccidiorida</taxon>
        <taxon>Eimeriorina</taxon>
        <taxon>Cryptosporidiidae</taxon>
        <taxon>Cryptosporidium</taxon>
    </lineage>
</organism>
<dbReference type="VEuPathDB" id="CryptoDB:CMU_025460"/>
<evidence type="ECO:0000259" key="2">
    <source>
        <dbReference type="PROSITE" id="PS50235"/>
    </source>
</evidence>
<dbReference type="InterPro" id="IPR028889">
    <property type="entry name" value="USP"/>
</dbReference>
<gene>
    <name evidence="3" type="ORF">CMU_025460</name>
</gene>
<feature type="compositionally biased region" description="Low complexity" evidence="1">
    <location>
        <begin position="274"/>
        <end position="306"/>
    </location>
</feature>
<dbReference type="GO" id="GO:0016579">
    <property type="term" value="P:protein deubiquitination"/>
    <property type="evidence" value="ECO:0007669"/>
    <property type="project" value="InterPro"/>
</dbReference>
<dbReference type="GO" id="GO:0004843">
    <property type="term" value="F:cysteine-type deubiquitinase activity"/>
    <property type="evidence" value="ECO:0007669"/>
    <property type="project" value="InterPro"/>
</dbReference>
<accession>B6AAY8</accession>
<dbReference type="SUPFAM" id="SSF49599">
    <property type="entry name" value="TRAF domain-like"/>
    <property type="match status" value="1"/>
</dbReference>
<dbReference type="InterPro" id="IPR001394">
    <property type="entry name" value="Peptidase_C19_UCH"/>
</dbReference>
<dbReference type="OrthoDB" id="289038at2759"/>
<proteinExistence type="predicted"/>
<dbReference type="Pfam" id="PF00443">
    <property type="entry name" value="UCH"/>
    <property type="match status" value="1"/>
</dbReference>
<dbReference type="InterPro" id="IPR018200">
    <property type="entry name" value="USP_CS"/>
</dbReference>
<dbReference type="EMBL" id="DS989727">
    <property type="protein sequence ID" value="EEA05540.1"/>
    <property type="molecule type" value="Genomic_DNA"/>
</dbReference>
<dbReference type="CDD" id="cd00121">
    <property type="entry name" value="MATH"/>
    <property type="match status" value="1"/>
</dbReference>
<sequence>MPSNRFIGKPQMGSTMNGGLGIEKQYDYLHIPQCLPNELEFVVRDFRNKIVNMMNNGDGNNRNRLYSQTHNYRNFNFRLMILPKVKLSPGGSLDGHISAYLEAVPLENWPSNWVWINTRYTVTLVNQRDYRKSHFMSDIFNFKGENIIKKNPGKNLEFVSAGPEADRGWSEYFNLKTLLDSKSGFMDPTSETVVFRAGVYPITCEPTSYGKGNMDTIGTERSATGYVGLRNLGATCYMNSLLQSLYHIGHFRKAVYAIPLDVEQLSDPSDSNDSAQSPEGSSSKSSYSFSPEVQSNTNSPPSTSSPDIQSTNLPVMLLGNASSDAIDWSSEDARHLLDFESDMIMLNEGMTSLESIVSNVSNSDKQYNNNSNKSLTRISLALQTLFYELQTSSDAVSCRELLKSFGWDAADAFTQHDAQELNRLLCDRLEEEMKNTNVDGTIKALFEGEYENYIECLDVDCTSKRTENFYDLQVDVKGVNSLEESLEKFIEEEILDGDNLYEAEGFGKQRAKKGVRFQRFPPVIQFHLKRFQFNLQSMDMVKLNDYFAFPEVLDLSNYIQRGNEVSNRNISSKDKDLYVLHTVVIHQGDVHSGHYYAYIRPRPNMNWLRFDDEKVTVVSASTAMEDNFGGYEYDVWDYLGNPDRDIPRRSKTHSAYILVYVKRDLVSELLKEPIPEEINSDLVLKCRRETELLKTRKKLRYDINEHVRIQLIFSISYDISHNTRSKLSGLHNTVHSFPWNCIFKCPRDFPINQLHSELEKKFVRSRKSGNNQINSNHTVNDTNNNLGSFLFLLENHDNRQNDGNIGASCLLFSTCISSTINGLGNRGYLNRNLSSGNVVLSDLCRRYHREGLWDSSCPTLYMCLYTPPEYDIVENGITLDESYMEEREKIENKLRRLDDGGYQVLLVLRYFDIFSSDINESYIHGSSINNIHNIGMIMVSQNTKLKDLNDYIFMEIKRGILLGRIHEVPHITDDATKEYKFRICQEKIGDQGRLFPLLDPRYTINQLQLTNGSSLIFSWNLEDSVIKSKRDELQLSLLEIPSLSSSWLDQDIVTQSDQVSDLHDISLKLPEFPVLDFHYWFENQQNTVEISINIWDPLNLSLLFENCLQNVGTFDMEDKSPVSLSLNNTVTGSNCKIKIKEVHNIKLDLRWPILKTWFYICKVIHVDPRCLAIGRSGISSSDTVLYSIYKLLAENQYVQTVGHLLHQLYPNHHHSRTHNFSLIGIVLLNCTFSPLVDENKHIFCIDCMDQNLNLRSRYFVNANLFDIFGDIIKDIASGNCIITQSGEDINKVFGSIDNLRFFEGSNSSSMFSIYRENDKIANMQSVRNQQNNRKTIYLSFFTDTLRLELDYTDEERRLLQQGDIYNVLIIQATKEMDSGGCALLITAPRNSKVVDIKNIVKDKLLLDEKVISRWRFYRYEQRTMEFIRDNEIITPRNISSTMNFYGFMPHVVLLAQHFQSNTLLKSHNSRPLRI</sequence>
<evidence type="ECO:0000313" key="3">
    <source>
        <dbReference type="EMBL" id="EEA05540.1"/>
    </source>
</evidence>
<dbReference type="GO" id="GO:0005634">
    <property type="term" value="C:nucleus"/>
    <property type="evidence" value="ECO:0007669"/>
    <property type="project" value="TreeGrafter"/>
</dbReference>
<evidence type="ECO:0000256" key="1">
    <source>
        <dbReference type="SAM" id="MobiDB-lite"/>
    </source>
</evidence>
<dbReference type="Gene3D" id="3.90.70.10">
    <property type="entry name" value="Cysteine proteinases"/>
    <property type="match status" value="1"/>
</dbReference>
<keyword evidence="4" id="KW-1185">Reference proteome</keyword>
<evidence type="ECO:0000313" key="4">
    <source>
        <dbReference type="Proteomes" id="UP000001460"/>
    </source>
</evidence>
<protein>
    <submittedName>
        <fullName evidence="3">Ubiquitin carboxyl-terminal hydrolase family protein</fullName>
        <ecNumber evidence="3">3.1.2.15</ecNumber>
    </submittedName>
</protein>
<dbReference type="STRING" id="441375.B6AAY8"/>
<keyword evidence="3" id="KW-0378">Hydrolase</keyword>
<dbReference type="PROSITE" id="PS00972">
    <property type="entry name" value="USP_1"/>
    <property type="match status" value="1"/>
</dbReference>
<dbReference type="InterPro" id="IPR002083">
    <property type="entry name" value="MATH/TRAF_dom"/>
</dbReference>
<dbReference type="GO" id="GO:0031647">
    <property type="term" value="P:regulation of protein stability"/>
    <property type="evidence" value="ECO:0007669"/>
    <property type="project" value="TreeGrafter"/>
</dbReference>
<dbReference type="PANTHER" id="PTHR24006">
    <property type="entry name" value="UBIQUITIN CARBOXYL-TERMINAL HYDROLASE"/>
    <property type="match status" value="1"/>
</dbReference>
<dbReference type="InterPro" id="IPR050164">
    <property type="entry name" value="Peptidase_C19"/>
</dbReference>